<dbReference type="Proteomes" id="UP000887574">
    <property type="component" value="Unplaced"/>
</dbReference>
<dbReference type="WBParaSite" id="jg21889">
    <property type="protein sequence ID" value="jg21889"/>
    <property type="gene ID" value="jg21889"/>
</dbReference>
<feature type="compositionally biased region" description="Pro residues" evidence="1">
    <location>
        <begin position="738"/>
        <end position="749"/>
    </location>
</feature>
<evidence type="ECO:0000313" key="3">
    <source>
        <dbReference type="WBParaSite" id="jg21889"/>
    </source>
</evidence>
<feature type="compositionally biased region" description="Low complexity" evidence="1">
    <location>
        <begin position="625"/>
        <end position="636"/>
    </location>
</feature>
<organism evidence="2 3">
    <name type="scientific">Ditylenchus dipsaci</name>
    <dbReference type="NCBI Taxonomy" id="166011"/>
    <lineage>
        <taxon>Eukaryota</taxon>
        <taxon>Metazoa</taxon>
        <taxon>Ecdysozoa</taxon>
        <taxon>Nematoda</taxon>
        <taxon>Chromadorea</taxon>
        <taxon>Rhabditida</taxon>
        <taxon>Tylenchina</taxon>
        <taxon>Tylenchomorpha</taxon>
        <taxon>Sphaerularioidea</taxon>
        <taxon>Anguinidae</taxon>
        <taxon>Anguininae</taxon>
        <taxon>Ditylenchus</taxon>
    </lineage>
</organism>
<accession>A0A915DPY7</accession>
<proteinExistence type="predicted"/>
<feature type="compositionally biased region" description="Pro residues" evidence="1">
    <location>
        <begin position="775"/>
        <end position="791"/>
    </location>
</feature>
<feature type="compositionally biased region" description="Low complexity" evidence="1">
    <location>
        <begin position="330"/>
        <end position="343"/>
    </location>
</feature>
<feature type="compositionally biased region" description="Basic and acidic residues" evidence="1">
    <location>
        <begin position="235"/>
        <end position="245"/>
    </location>
</feature>
<feature type="compositionally biased region" description="Basic and acidic residues" evidence="1">
    <location>
        <begin position="172"/>
        <end position="200"/>
    </location>
</feature>
<feature type="region of interest" description="Disordered" evidence="1">
    <location>
        <begin position="768"/>
        <end position="846"/>
    </location>
</feature>
<protein>
    <submittedName>
        <fullName evidence="3">Uncharacterized protein</fullName>
    </submittedName>
</protein>
<feature type="compositionally biased region" description="Acidic residues" evidence="1">
    <location>
        <begin position="134"/>
        <end position="148"/>
    </location>
</feature>
<feature type="compositionally biased region" description="Basic and acidic residues" evidence="1">
    <location>
        <begin position="275"/>
        <end position="293"/>
    </location>
</feature>
<feature type="compositionally biased region" description="Basic and acidic residues" evidence="1">
    <location>
        <begin position="301"/>
        <end position="318"/>
    </location>
</feature>
<feature type="region of interest" description="Disordered" evidence="1">
    <location>
        <begin position="116"/>
        <end position="347"/>
    </location>
</feature>
<feature type="compositionally biased region" description="Basic and acidic residues" evidence="1">
    <location>
        <begin position="15"/>
        <end position="27"/>
    </location>
</feature>
<name>A0A915DPY7_9BILA</name>
<feature type="compositionally biased region" description="Polar residues" evidence="1">
    <location>
        <begin position="725"/>
        <end position="736"/>
    </location>
</feature>
<feature type="region of interest" description="Disordered" evidence="1">
    <location>
        <begin position="601"/>
        <end position="749"/>
    </location>
</feature>
<evidence type="ECO:0000256" key="1">
    <source>
        <dbReference type="SAM" id="MobiDB-lite"/>
    </source>
</evidence>
<feature type="compositionally biased region" description="Acidic residues" evidence="1">
    <location>
        <begin position="201"/>
        <end position="213"/>
    </location>
</feature>
<dbReference type="AlphaFoldDB" id="A0A915DPY7"/>
<reference evidence="3" key="1">
    <citation type="submission" date="2022-11" db="UniProtKB">
        <authorList>
            <consortium name="WormBaseParasite"/>
        </authorList>
    </citation>
    <scope>IDENTIFICATION</scope>
</reference>
<feature type="compositionally biased region" description="Polar residues" evidence="1">
    <location>
        <begin position="671"/>
        <end position="682"/>
    </location>
</feature>
<feature type="compositionally biased region" description="Low complexity" evidence="1">
    <location>
        <begin position="601"/>
        <end position="618"/>
    </location>
</feature>
<evidence type="ECO:0000313" key="2">
    <source>
        <dbReference type="Proteomes" id="UP000887574"/>
    </source>
</evidence>
<feature type="compositionally biased region" description="Low complexity" evidence="1">
    <location>
        <begin position="808"/>
        <end position="846"/>
    </location>
</feature>
<sequence>MDESVCDPVETTSVKIEEPQSSPEKKQLQQSVQPPANDEPTVEESHSEEIKPSIVEPVPDASTEPNVTPICENLSTISTKQPKTPPLPDEPGLTQDEEEAMPESAHEMLIKSEQIAYASQMDESPYDSIKAEPEAVEADIPVENEVLDDAQLQAHVESVKEETAPEEDSGEIDEKMEIKPEPNEQDANRDELKVEPKKLDDEGEIVSDQDDAVPESSSTHAEKKKENRKRKRSKSRTDENDEPRSKAANTPLEDDGQSPRNRKTALEQLRSMKFSKKDPFNDSREHRTYRFTRDISPIRNRPQDSDMDKNRRSNDRRGPAYKPPPRNFPNNNSESTNGENSLTEDQRRQRSTMFLLQNEQQLHQQHAQLPAILQKSAGVALKQRIENLLALPDDQVFNLPFPELKVLLIHAAELSQEQNRLLNGRKAQLIELDQMIKKEKDLIDRISQDLPPQYRPNLSDELVLPKFTSKGSPPAHGKYNAKNNGSAMANGSFQQVLPPKLPTDFSMPPPIFNELTTPLANAHIAYPSMPFQPNQPPPTIPPVGIPSDQPNSSGFPIPNMGMPPPMAPPAAVPPTAMFSQPPPIIPAAPTSSSTYSMATHTITNTSIPPPTSSFTSAPKIPPSSTPHSMHSSNFNPSQPPPNISTLNFTVPPPSTQPDQNQNKSQIEKSHSTSSLPSMTQFNVPPPHVNPSGHPTFSKPPPNTTKPAIDVSVPPPTIGLGAPMNTKPSVSTPSVDLSQPPPSIQHQKPPPGFNQTWWCCWWKQCEQRHSHSTRPSGPPRPLMSIDQPPPPGLMERIKAGSGGLGGLVPNQQAQNQQNKKAPAPSAINRNQPRPQQQHQQQKLRQARQAQFNNNNNRSRNQSPAMVSGANAIPVSSDAGFRKSPLVGFDSAPTTSIHSTVAESVISNAGSFSSISGPASESCITTGGSVLQVQVHQSTAHDDVDSQLQNISPVANE</sequence>
<feature type="region of interest" description="Disordered" evidence="1">
    <location>
        <begin position="1"/>
        <end position="104"/>
    </location>
</feature>
<feature type="compositionally biased region" description="Polar residues" evidence="1">
    <location>
        <begin position="73"/>
        <end position="82"/>
    </location>
</feature>
<keyword evidence="2" id="KW-1185">Reference proteome</keyword>